<organism evidence="1 2">
    <name type="scientific">Nocardioides guangzhouensis</name>
    <dbReference type="NCBI Taxonomy" id="2497878"/>
    <lineage>
        <taxon>Bacteria</taxon>
        <taxon>Bacillati</taxon>
        <taxon>Actinomycetota</taxon>
        <taxon>Actinomycetes</taxon>
        <taxon>Propionibacteriales</taxon>
        <taxon>Nocardioidaceae</taxon>
        <taxon>Nocardioides</taxon>
    </lineage>
</organism>
<dbReference type="OrthoDB" id="3867598at2"/>
<dbReference type="EMBL" id="SDKM01000010">
    <property type="protein sequence ID" value="RYP86701.1"/>
    <property type="molecule type" value="Genomic_DNA"/>
</dbReference>
<protein>
    <submittedName>
        <fullName evidence="1">Uncharacterized protein</fullName>
    </submittedName>
</protein>
<dbReference type="Proteomes" id="UP000295198">
    <property type="component" value="Unassembled WGS sequence"/>
</dbReference>
<reference evidence="1 2" key="1">
    <citation type="submission" date="2019-01" db="EMBL/GenBank/DDBJ databases">
        <title>Nocardioides guangzhouensis sp. nov., an actinobacterium isolated from soil.</title>
        <authorList>
            <person name="Fu Y."/>
            <person name="Cai Y."/>
            <person name="Lin Z."/>
            <person name="Chen P."/>
        </authorList>
    </citation>
    <scope>NUCLEOTIDE SEQUENCE [LARGE SCALE GENOMIC DNA]</scope>
    <source>
        <strain evidence="1 2">130</strain>
    </source>
</reference>
<proteinExistence type="predicted"/>
<evidence type="ECO:0000313" key="2">
    <source>
        <dbReference type="Proteomes" id="UP000295198"/>
    </source>
</evidence>
<dbReference type="Gene3D" id="3.30.428.10">
    <property type="entry name" value="HIT-like"/>
    <property type="match status" value="1"/>
</dbReference>
<comment type="caution">
    <text evidence="1">The sequence shown here is derived from an EMBL/GenBank/DDBJ whole genome shotgun (WGS) entry which is preliminary data.</text>
</comment>
<gene>
    <name evidence="1" type="ORF">EKO23_08540</name>
</gene>
<dbReference type="AlphaFoldDB" id="A0A4Q4ZGU6"/>
<sequence length="206" mass="23232">MPESPEELHARVVAAVGEDGRLPMPPVHEWEIFPWELVDGALQPKVVPAPLDGPEPPRAGHDGVDCFSCAGDGNAARVWENQRWKLTHPPKPTGLPLVLWLSSKEHLDYADMGDELAGEYGRISTWLCRIMERLPHIGRVHVNRWGDGSEHLHVWFIARPERFPMIKGSLAVEWDEMLPPVPEDTWRADIHEVARKLATHDGRALV</sequence>
<evidence type="ECO:0000313" key="1">
    <source>
        <dbReference type="EMBL" id="RYP86701.1"/>
    </source>
</evidence>
<accession>A0A4Q4ZGU6</accession>
<dbReference type="InterPro" id="IPR036265">
    <property type="entry name" value="HIT-like_sf"/>
</dbReference>
<dbReference type="RefSeq" id="WP_134716187.1">
    <property type="nucleotide sequence ID" value="NZ_SDKM01000010.1"/>
</dbReference>
<dbReference type="SUPFAM" id="SSF54197">
    <property type="entry name" value="HIT-like"/>
    <property type="match status" value="1"/>
</dbReference>
<keyword evidence="2" id="KW-1185">Reference proteome</keyword>
<name>A0A4Q4ZGU6_9ACTN</name>